<keyword evidence="5" id="KW-1185">Reference proteome</keyword>
<dbReference type="InterPro" id="IPR007918">
    <property type="entry name" value="MDM35_apoptosis"/>
</dbReference>
<sequence>MSQSLAPECNELKERYDTCFLKWYSEKYLRGISASDNNECATMFKEYNVCLKRALKERGIDKLLDEAREDFKENDATLLGKKKHAPPVAPPRDSMHPFSVLTLGIFVAGYITARWDLVTRLYELAIFAWEYGVVTRAAKGFAALSLVFLLIFIPVERLAARESTLNDGLMRIFWPADLPRSDLRGVVVGWRNSALDVFVLAILEEVEPRNVDSALKLGTLTRNAPHPVSRIYELCGQSSLHILGLSNTSEEVTIDPSWIRATTGPSLRVPIITCARASNIQIILFERPLPGRMQYISLNPIALALGDKHETFRISDVAEEEDERQERLKKVKKKRLVEKLKQHSIFKRTPSAKEKALPKIVNQINWAWELEKLMQKNVSRIGTRPKRSLSVSERVVESATTMRDMVLVWLWNLMTIYVLPVIKKLFVMGLMAHRIAAEVLLRVLEWRARPKYAALKDISATAQQVEIRLQQFCYWPMQYVTLRLRKNDWESVTTSHPDYIRFYNSLWLVANDVIIGIALGSYIIDNSSWLAEEISHLLTQYTVEALQSSISWLMGWPAGLKLNSELALFLGDLFLWVIEYWSSCIDTLRPILPHMIWFIGFSSFAGASMPIALFSDLTSILTIHIYSFYLASARIYHWQLNILISLFHLFRGKKHNVLRNRIDSCDYDLDQLLVGTILFTLLFFLLPTVVVFYLNFAIARMVIISLKAVFDTMLSFLNHFPLFALMLRIKDPGRLPGIVLTRRFAGGLRFELRDTQDFRHAINDTTKPIPSTSVIHLKSIPLSFKAMFHQYFQMGHRIRKHYLSPRVLLCLLTGKFVPPLDRRNLYSLQYSMLPARRAGIMEMWDAVNSLPSPKRRTAPLYIPALANGRKYPSNYGGGRSRSYG</sequence>
<dbReference type="GO" id="GO:0016020">
    <property type="term" value="C:membrane"/>
    <property type="evidence" value="ECO:0007669"/>
    <property type="project" value="InterPro"/>
</dbReference>
<feature type="transmembrane region" description="Helical" evidence="3">
    <location>
        <begin position="402"/>
        <end position="419"/>
    </location>
</feature>
<dbReference type="GO" id="GO:0006506">
    <property type="term" value="P:GPI anchor biosynthetic process"/>
    <property type="evidence" value="ECO:0007669"/>
    <property type="project" value="InterPro"/>
</dbReference>
<evidence type="ECO:0000313" key="4">
    <source>
        <dbReference type="EMBL" id="KAK4194796.1"/>
    </source>
</evidence>
<organism evidence="4 5">
    <name type="scientific">Triangularia verruculosa</name>
    <dbReference type="NCBI Taxonomy" id="2587418"/>
    <lineage>
        <taxon>Eukaryota</taxon>
        <taxon>Fungi</taxon>
        <taxon>Dikarya</taxon>
        <taxon>Ascomycota</taxon>
        <taxon>Pezizomycotina</taxon>
        <taxon>Sordariomycetes</taxon>
        <taxon>Sordariomycetidae</taxon>
        <taxon>Sordariales</taxon>
        <taxon>Podosporaceae</taxon>
        <taxon>Triangularia</taxon>
    </lineage>
</organism>
<feature type="transmembrane region" description="Helical" evidence="3">
    <location>
        <begin position="595"/>
        <end position="615"/>
    </location>
</feature>
<evidence type="ECO:0000256" key="2">
    <source>
        <dbReference type="ARBA" id="ARBA00023157"/>
    </source>
</evidence>
<evidence type="ECO:0000256" key="1">
    <source>
        <dbReference type="ARBA" id="ARBA00006196"/>
    </source>
</evidence>
<reference evidence="4" key="2">
    <citation type="submission" date="2023-05" db="EMBL/GenBank/DDBJ databases">
        <authorList>
            <consortium name="Lawrence Berkeley National Laboratory"/>
            <person name="Steindorff A."/>
            <person name="Hensen N."/>
            <person name="Bonometti L."/>
            <person name="Westerberg I."/>
            <person name="Brannstrom I.O."/>
            <person name="Guillou S."/>
            <person name="Cros-Aarteil S."/>
            <person name="Calhoun S."/>
            <person name="Haridas S."/>
            <person name="Kuo A."/>
            <person name="Mondo S."/>
            <person name="Pangilinan J."/>
            <person name="Riley R."/>
            <person name="Labutti K."/>
            <person name="Andreopoulos B."/>
            <person name="Lipzen A."/>
            <person name="Chen C."/>
            <person name="Yanf M."/>
            <person name="Daum C."/>
            <person name="Ng V."/>
            <person name="Clum A."/>
            <person name="Ohm R."/>
            <person name="Martin F."/>
            <person name="Silar P."/>
            <person name="Natvig D."/>
            <person name="Lalanne C."/>
            <person name="Gautier V."/>
            <person name="Ament-Velasquez S.L."/>
            <person name="Kruys A."/>
            <person name="Hutchinson M.I."/>
            <person name="Powell A.J."/>
            <person name="Barry K."/>
            <person name="Miller A.N."/>
            <person name="Grigoriev I.V."/>
            <person name="Debuchy R."/>
            <person name="Gladieux P."/>
            <person name="Thoren M.H."/>
            <person name="Johannesson H."/>
        </authorList>
    </citation>
    <scope>NUCLEOTIDE SEQUENCE</scope>
    <source>
        <strain evidence="4">CBS 315.58</strain>
    </source>
</reference>
<evidence type="ECO:0008006" key="6">
    <source>
        <dbReference type="Google" id="ProtNLM"/>
    </source>
</evidence>
<gene>
    <name evidence="4" type="ORF">QBC40DRAFT_187324</name>
</gene>
<protein>
    <recommendedName>
        <fullName evidence="6">N-acetylglucosaminyl-phosphatidylinositol biosynthetic protein gpi1</fullName>
    </recommendedName>
</protein>
<dbReference type="PROSITE" id="PS51808">
    <property type="entry name" value="CHCH"/>
    <property type="match status" value="1"/>
</dbReference>
<accession>A0AAN7AN16</accession>
<dbReference type="Pfam" id="PF05024">
    <property type="entry name" value="Gpi1"/>
    <property type="match status" value="1"/>
</dbReference>
<dbReference type="EMBL" id="MU864039">
    <property type="protein sequence ID" value="KAK4194796.1"/>
    <property type="molecule type" value="Genomic_DNA"/>
</dbReference>
<dbReference type="PANTHER" id="PTHR21329:SF3">
    <property type="entry name" value="PHOSPHATIDYLINOSITOL N-ACETYLGLUCOSAMINYLTRANSFERASE SUBUNIT Q"/>
    <property type="match status" value="1"/>
</dbReference>
<dbReference type="InterPro" id="IPR007720">
    <property type="entry name" value="PigQ/GPI1"/>
</dbReference>
<feature type="transmembrane region" description="Helical" evidence="3">
    <location>
        <begin position="506"/>
        <end position="524"/>
    </location>
</feature>
<dbReference type="GO" id="GO:0005783">
    <property type="term" value="C:endoplasmic reticulum"/>
    <property type="evidence" value="ECO:0007669"/>
    <property type="project" value="TreeGrafter"/>
</dbReference>
<feature type="transmembrane region" description="Helical" evidence="3">
    <location>
        <begin position="566"/>
        <end position="583"/>
    </location>
</feature>
<keyword evidence="3" id="KW-0472">Membrane</keyword>
<dbReference type="Pfam" id="PF05254">
    <property type="entry name" value="UPF0203"/>
    <property type="match status" value="1"/>
</dbReference>
<proteinExistence type="inferred from homology"/>
<dbReference type="PANTHER" id="PTHR21329">
    <property type="entry name" value="PHOSPHATIDYLINOSITOL N-ACETYLGLUCOSAMINYLTRANSFERASE SUBUNIT Q-RELATED"/>
    <property type="match status" value="1"/>
</dbReference>
<name>A0AAN7AN16_9PEZI</name>
<comment type="similarity">
    <text evidence="1">Belongs to the TRIAP1/MDM35 family.</text>
</comment>
<feature type="transmembrane region" description="Helical" evidence="3">
    <location>
        <begin position="672"/>
        <end position="696"/>
    </location>
</feature>
<feature type="transmembrane region" description="Helical" evidence="3">
    <location>
        <begin position="635"/>
        <end position="651"/>
    </location>
</feature>
<comment type="caution">
    <text evidence="4">The sequence shown here is derived from an EMBL/GenBank/DDBJ whole genome shotgun (WGS) entry which is preliminary data.</text>
</comment>
<keyword evidence="2" id="KW-1015">Disulfide bond</keyword>
<evidence type="ECO:0000256" key="3">
    <source>
        <dbReference type="SAM" id="Phobius"/>
    </source>
</evidence>
<dbReference type="AlphaFoldDB" id="A0AAN7AN16"/>
<keyword evidence="3" id="KW-1133">Transmembrane helix</keyword>
<keyword evidence="3" id="KW-0812">Transmembrane</keyword>
<dbReference type="Proteomes" id="UP001303160">
    <property type="component" value="Unassembled WGS sequence"/>
</dbReference>
<evidence type="ECO:0000313" key="5">
    <source>
        <dbReference type="Proteomes" id="UP001303160"/>
    </source>
</evidence>
<reference evidence="4" key="1">
    <citation type="journal article" date="2023" name="Mol. Phylogenet. Evol.">
        <title>Genome-scale phylogeny and comparative genomics of the fungal order Sordariales.</title>
        <authorList>
            <person name="Hensen N."/>
            <person name="Bonometti L."/>
            <person name="Westerberg I."/>
            <person name="Brannstrom I.O."/>
            <person name="Guillou S."/>
            <person name="Cros-Aarteil S."/>
            <person name="Calhoun S."/>
            <person name="Haridas S."/>
            <person name="Kuo A."/>
            <person name="Mondo S."/>
            <person name="Pangilinan J."/>
            <person name="Riley R."/>
            <person name="LaButti K."/>
            <person name="Andreopoulos B."/>
            <person name="Lipzen A."/>
            <person name="Chen C."/>
            <person name="Yan M."/>
            <person name="Daum C."/>
            <person name="Ng V."/>
            <person name="Clum A."/>
            <person name="Steindorff A."/>
            <person name="Ohm R.A."/>
            <person name="Martin F."/>
            <person name="Silar P."/>
            <person name="Natvig D.O."/>
            <person name="Lalanne C."/>
            <person name="Gautier V."/>
            <person name="Ament-Velasquez S.L."/>
            <person name="Kruys A."/>
            <person name="Hutchinson M.I."/>
            <person name="Powell A.J."/>
            <person name="Barry K."/>
            <person name="Miller A.N."/>
            <person name="Grigoriev I.V."/>
            <person name="Debuchy R."/>
            <person name="Gladieux P."/>
            <person name="Hiltunen Thoren M."/>
            <person name="Johannesson H."/>
        </authorList>
    </citation>
    <scope>NUCLEOTIDE SEQUENCE</scope>
    <source>
        <strain evidence="4">CBS 315.58</strain>
    </source>
</reference>